<feature type="domain" description="CBS" evidence="9">
    <location>
        <begin position="251"/>
        <end position="308"/>
    </location>
</feature>
<reference evidence="10" key="1">
    <citation type="submission" date="2010-07" db="EMBL/GenBank/DDBJ databases">
        <title>Complete sequence of Clostridium saccharolyticum WM1.</title>
        <authorList>
            <consortium name="US DOE Joint Genome Institute"/>
            <person name="Lucas S."/>
            <person name="Copeland A."/>
            <person name="Lapidus A."/>
            <person name="Cheng J.-F."/>
            <person name="Bruce D."/>
            <person name="Goodwin L."/>
            <person name="Pitluck S."/>
            <person name="Chertkov O."/>
            <person name="Detter J.C."/>
            <person name="Han C."/>
            <person name="Tapia R."/>
            <person name="Land M."/>
            <person name="Hauser L."/>
            <person name="Chang Y.-J."/>
            <person name="Jeffries C."/>
            <person name="Kyrpides N."/>
            <person name="Ivanova N."/>
            <person name="Mikhailova N."/>
            <person name="Mouttaki H."/>
            <person name="Lin L."/>
            <person name="Zhou J."/>
            <person name="Hemme C.L."/>
            <person name="Woyke T."/>
        </authorList>
    </citation>
    <scope>NUCLEOTIDE SEQUENCE [LARGE SCALE GENOMIC DNA]</scope>
    <source>
        <strain evidence="10">WM1</strain>
    </source>
</reference>
<dbReference type="HOGENOM" id="CLU_025243_1_0_9"/>
<keyword evidence="4 10" id="KW-0378">Hydrolase</keyword>
<dbReference type="KEGG" id="csh:Closa_1141"/>
<dbReference type="OrthoDB" id="9766150at2"/>
<evidence type="ECO:0000313" key="11">
    <source>
        <dbReference type="Proteomes" id="UP000001662"/>
    </source>
</evidence>
<evidence type="ECO:0000256" key="6">
    <source>
        <dbReference type="ARBA" id="ARBA00032535"/>
    </source>
</evidence>
<evidence type="ECO:0000259" key="9">
    <source>
        <dbReference type="PROSITE" id="PS51371"/>
    </source>
</evidence>
<dbReference type="PANTHER" id="PTHR12112">
    <property type="entry name" value="BNIP - RELATED"/>
    <property type="match status" value="1"/>
</dbReference>
<dbReference type="Gene3D" id="3.10.580.10">
    <property type="entry name" value="CBS-domain"/>
    <property type="match status" value="1"/>
</dbReference>
<dbReference type="NCBIfam" id="NF011441">
    <property type="entry name" value="PRK14869.1-3"/>
    <property type="match status" value="1"/>
</dbReference>
<dbReference type="GO" id="GO:0004427">
    <property type="term" value="F:inorganic diphosphate phosphatase activity"/>
    <property type="evidence" value="ECO:0007669"/>
    <property type="project" value="UniProtKB-EC"/>
</dbReference>
<accession>D9R7M6</accession>
<name>D9R7M6_LACSW</name>
<dbReference type="SUPFAM" id="SSF64182">
    <property type="entry name" value="DHH phosphoesterases"/>
    <property type="match status" value="1"/>
</dbReference>
<dbReference type="InterPro" id="IPR038222">
    <property type="entry name" value="DHHA2_dom_sf"/>
</dbReference>
<evidence type="ECO:0000256" key="2">
    <source>
        <dbReference type="ARBA" id="ARBA00012146"/>
    </source>
</evidence>
<dbReference type="InterPro" id="IPR004097">
    <property type="entry name" value="DHHA2"/>
</dbReference>
<keyword evidence="3" id="KW-0479">Metal-binding</keyword>
<dbReference type="Pfam" id="PF01368">
    <property type="entry name" value="DHH"/>
    <property type="match status" value="1"/>
</dbReference>
<evidence type="ECO:0000313" key="10">
    <source>
        <dbReference type="EMBL" id="ADL03755.1"/>
    </source>
</evidence>
<dbReference type="Pfam" id="PF07085">
    <property type="entry name" value="DRTGG"/>
    <property type="match status" value="1"/>
</dbReference>
<dbReference type="SMART" id="SM00116">
    <property type="entry name" value="CBS"/>
    <property type="match status" value="2"/>
</dbReference>
<evidence type="ECO:0000256" key="7">
    <source>
        <dbReference type="ARBA" id="ARBA00047820"/>
    </source>
</evidence>
<dbReference type="InterPro" id="IPR046342">
    <property type="entry name" value="CBS_dom_sf"/>
</dbReference>
<dbReference type="EMBL" id="CP002109">
    <property type="protein sequence ID" value="ADL03755.1"/>
    <property type="molecule type" value="Genomic_DNA"/>
</dbReference>
<dbReference type="SUPFAM" id="SSF75138">
    <property type="entry name" value="HprK N-terminal domain-like"/>
    <property type="match status" value="1"/>
</dbReference>
<dbReference type="Gene3D" id="3.40.1390.20">
    <property type="entry name" value="HprK N-terminal domain-like"/>
    <property type="match status" value="1"/>
</dbReference>
<dbReference type="InterPro" id="IPR038763">
    <property type="entry name" value="DHH_sf"/>
</dbReference>
<dbReference type="STRING" id="610130.Closa_1141"/>
<organism evidence="10 11">
    <name type="scientific">Lacrimispora saccharolytica (strain ATCC 35040 / DSM 2544 / NRCC 2533 / WM1)</name>
    <name type="common">Clostridium saccharolyticum</name>
    <dbReference type="NCBI Taxonomy" id="610130"/>
    <lineage>
        <taxon>Bacteria</taxon>
        <taxon>Bacillati</taxon>
        <taxon>Bacillota</taxon>
        <taxon>Clostridia</taxon>
        <taxon>Lachnospirales</taxon>
        <taxon>Lachnospiraceae</taxon>
        <taxon>Lacrimispora</taxon>
    </lineage>
</organism>
<dbReference type="EC" id="3.6.1.1" evidence="2"/>
<evidence type="ECO:0000256" key="1">
    <source>
        <dbReference type="ARBA" id="ARBA00001936"/>
    </source>
</evidence>
<dbReference type="InterPro" id="IPR010766">
    <property type="entry name" value="DRTGG"/>
</dbReference>
<evidence type="ECO:0000256" key="8">
    <source>
        <dbReference type="PROSITE-ProRule" id="PRU00703"/>
    </source>
</evidence>
<dbReference type="InterPro" id="IPR001667">
    <property type="entry name" value="DDH_dom"/>
</dbReference>
<dbReference type="PaxDb" id="610130-Closa_1141"/>
<sequence length="548" mass="61209">MEEIIYITGHKNPDTDSICSAIAYAELKKKLGTKAVPIRIGDINKETEFVLRYFNIEAPEYLETVRTQVSDLSMDIVHPVSEDISIKVAWGIMQKNNVKVLPVVGEKEELLGIVTLSDITKSYMNALENNVLSASNTPLKNIVETLNAKLLHGKDEDFKNSGKVVIAAMLPESLEPYIETGDMVLVGNRKDSQMKAIELGASCIIVSCGGQIDNEVLVLAEKSHCIVMETNYDTFTAARLINQSIPVGFIMTKKELTYFNIKDFTDSVKEKMLKTRYRSYPVVDECNRMMGFISRYHLISQRRKKIVLLDHNEKTQTVDGIEQAEIIEIIDHHRIGDIQTSNPVLFKNEPLGSTSTIIANMYFENGMKPAKGIAGILCAAILSDTMKFKSPTSTFVDQITASKLAAIADIDIDELAVGLFQAASSLKDMSPEAILKNDFKEYQFDKYKVGIGQFNTNDMEGFSDIKAMLLESMEVLRKEGRYNLIVLMITDMMREGSQLLFKGHDNQLMEKAFSTESDTDSIYLKNVVSRKKQILPAIANAAEVASNL</sequence>
<dbReference type="NCBIfam" id="NF011442">
    <property type="entry name" value="PRK14869.1-4"/>
    <property type="match status" value="1"/>
</dbReference>
<comment type="cofactor">
    <cofactor evidence="1">
        <name>Mn(2+)</name>
        <dbReference type="ChEBI" id="CHEBI:29035"/>
    </cofactor>
</comment>
<dbReference type="Gene3D" id="3.10.310.20">
    <property type="entry name" value="DHHA2 domain"/>
    <property type="match status" value="1"/>
</dbReference>
<evidence type="ECO:0000256" key="5">
    <source>
        <dbReference type="ARBA" id="ARBA00023211"/>
    </source>
</evidence>
<evidence type="ECO:0000256" key="4">
    <source>
        <dbReference type="ARBA" id="ARBA00022801"/>
    </source>
</evidence>
<gene>
    <name evidence="10" type="ordered locus">Closa_1141</name>
</gene>
<dbReference type="GO" id="GO:0046872">
    <property type="term" value="F:metal ion binding"/>
    <property type="evidence" value="ECO:0007669"/>
    <property type="project" value="UniProtKB-KW"/>
</dbReference>
<evidence type="ECO:0000256" key="3">
    <source>
        <dbReference type="ARBA" id="ARBA00022723"/>
    </source>
</evidence>
<dbReference type="Proteomes" id="UP000001662">
    <property type="component" value="Chromosome"/>
</dbReference>
<comment type="catalytic activity">
    <reaction evidence="7">
        <text>diphosphate + H2O = 2 phosphate + H(+)</text>
        <dbReference type="Rhea" id="RHEA:24576"/>
        <dbReference type="ChEBI" id="CHEBI:15377"/>
        <dbReference type="ChEBI" id="CHEBI:15378"/>
        <dbReference type="ChEBI" id="CHEBI:33019"/>
        <dbReference type="ChEBI" id="CHEBI:43474"/>
        <dbReference type="EC" id="3.6.1.1"/>
    </reaction>
</comment>
<dbReference type="InterPro" id="IPR028979">
    <property type="entry name" value="Ser_kin/Pase_Hpr-like_N_sf"/>
</dbReference>
<dbReference type="SUPFAM" id="SSF54631">
    <property type="entry name" value="CBS-domain pair"/>
    <property type="match status" value="1"/>
</dbReference>
<dbReference type="eggNOG" id="COG1227">
    <property type="taxonomic scope" value="Bacteria"/>
</dbReference>
<dbReference type="PANTHER" id="PTHR12112:SF22">
    <property type="entry name" value="MANGANESE-DEPENDENT INORGANIC PYROPHOSPHATASE-RELATED"/>
    <property type="match status" value="1"/>
</dbReference>
<dbReference type="Pfam" id="PF02833">
    <property type="entry name" value="DHHA2"/>
    <property type="match status" value="1"/>
</dbReference>
<dbReference type="SMART" id="SM01131">
    <property type="entry name" value="DHHA2"/>
    <property type="match status" value="1"/>
</dbReference>
<dbReference type="NCBIfam" id="NF011443">
    <property type="entry name" value="PRK14869.1-5"/>
    <property type="match status" value="1"/>
</dbReference>
<keyword evidence="5" id="KW-0464">Manganese</keyword>
<protein>
    <recommendedName>
        <fullName evidence="2">inorganic diphosphatase</fullName>
        <ecNumber evidence="2">3.6.1.1</ecNumber>
    </recommendedName>
    <alternativeName>
        <fullName evidence="6">Pyrophosphate phospho-hydrolase</fullName>
    </alternativeName>
</protein>
<dbReference type="InterPro" id="IPR000644">
    <property type="entry name" value="CBS_dom"/>
</dbReference>
<feature type="domain" description="CBS" evidence="9">
    <location>
        <begin position="72"/>
        <end position="129"/>
    </location>
</feature>
<keyword evidence="11" id="KW-1185">Reference proteome</keyword>
<dbReference type="GO" id="GO:0005737">
    <property type="term" value="C:cytoplasm"/>
    <property type="evidence" value="ECO:0007669"/>
    <property type="project" value="InterPro"/>
</dbReference>
<dbReference type="PROSITE" id="PS51371">
    <property type="entry name" value="CBS"/>
    <property type="match status" value="2"/>
</dbReference>
<dbReference type="AlphaFoldDB" id="D9R7M6"/>
<keyword evidence="8" id="KW-0129">CBS domain</keyword>
<proteinExistence type="predicted"/>
<dbReference type="Pfam" id="PF00571">
    <property type="entry name" value="CBS"/>
    <property type="match status" value="2"/>
</dbReference>
<dbReference type="RefSeq" id="WP_013271850.1">
    <property type="nucleotide sequence ID" value="NC_014376.1"/>
</dbReference>
<dbReference type="Gene3D" id="3.90.1640.10">
    <property type="entry name" value="inorganic pyrophosphatase (n-terminal core)"/>
    <property type="match status" value="2"/>
</dbReference>